<feature type="compositionally biased region" description="Basic and acidic residues" evidence="1">
    <location>
        <begin position="161"/>
        <end position="178"/>
    </location>
</feature>
<dbReference type="Proteomes" id="UP001152795">
    <property type="component" value="Unassembled WGS sequence"/>
</dbReference>
<dbReference type="AlphaFoldDB" id="A0A6S7HZN3"/>
<gene>
    <name evidence="2" type="ORF">PACLA_8A037490</name>
</gene>
<reference evidence="2" key="1">
    <citation type="submission" date="2020-04" db="EMBL/GenBank/DDBJ databases">
        <authorList>
            <person name="Alioto T."/>
            <person name="Alioto T."/>
            <person name="Gomez Garrido J."/>
        </authorList>
    </citation>
    <scope>NUCLEOTIDE SEQUENCE</scope>
    <source>
        <strain evidence="2">A484AB</strain>
    </source>
</reference>
<protein>
    <submittedName>
        <fullName evidence="2">Uncharacterized protein</fullName>
    </submittedName>
</protein>
<accession>A0A6S7HZN3</accession>
<keyword evidence="3" id="KW-1185">Reference proteome</keyword>
<proteinExistence type="predicted"/>
<evidence type="ECO:0000313" key="2">
    <source>
        <dbReference type="EMBL" id="CAB4011865.1"/>
    </source>
</evidence>
<evidence type="ECO:0000313" key="3">
    <source>
        <dbReference type="Proteomes" id="UP001152795"/>
    </source>
</evidence>
<organism evidence="2 3">
    <name type="scientific">Paramuricea clavata</name>
    <name type="common">Red gorgonian</name>
    <name type="synonym">Violescent sea-whip</name>
    <dbReference type="NCBI Taxonomy" id="317549"/>
    <lineage>
        <taxon>Eukaryota</taxon>
        <taxon>Metazoa</taxon>
        <taxon>Cnidaria</taxon>
        <taxon>Anthozoa</taxon>
        <taxon>Octocorallia</taxon>
        <taxon>Malacalcyonacea</taxon>
        <taxon>Plexauridae</taxon>
        <taxon>Paramuricea</taxon>
    </lineage>
</organism>
<name>A0A6S7HZN3_PARCT</name>
<comment type="caution">
    <text evidence="2">The sequence shown here is derived from an EMBL/GenBank/DDBJ whole genome shotgun (WGS) entry which is preliminary data.</text>
</comment>
<feature type="region of interest" description="Disordered" evidence="1">
    <location>
        <begin position="1"/>
        <end position="29"/>
    </location>
</feature>
<dbReference type="EMBL" id="CACRXK020007293">
    <property type="protein sequence ID" value="CAB4011865.1"/>
    <property type="molecule type" value="Genomic_DNA"/>
</dbReference>
<evidence type="ECO:0000256" key="1">
    <source>
        <dbReference type="SAM" id="MobiDB-lite"/>
    </source>
</evidence>
<sequence length="178" mass="19751">MNNKGSLLDESEEEEPLSTPPPTPVRPNRDPLLKYYKAILLTPGPLVSASVLITKGKFKKLIVGSETGASAAKMLMDTLAKKGLGEINAYRGANSIQTIFLRKTEVPDDIEEQGRMAKILQTFGLSLRDYSKMFTTNNDLSQLHAEDYQNRRKRIASPNTTEEHPAPKTVRVDVHSAK</sequence>
<feature type="region of interest" description="Disordered" evidence="1">
    <location>
        <begin position="155"/>
        <end position="178"/>
    </location>
</feature>